<proteinExistence type="predicted"/>
<dbReference type="AlphaFoldDB" id="A0A3M7MBD7"/>
<organism evidence="1 2">
    <name type="scientific">Pyrenophora seminiperda CCB06</name>
    <dbReference type="NCBI Taxonomy" id="1302712"/>
    <lineage>
        <taxon>Eukaryota</taxon>
        <taxon>Fungi</taxon>
        <taxon>Dikarya</taxon>
        <taxon>Ascomycota</taxon>
        <taxon>Pezizomycotina</taxon>
        <taxon>Dothideomycetes</taxon>
        <taxon>Pleosporomycetidae</taxon>
        <taxon>Pleosporales</taxon>
        <taxon>Pleosporineae</taxon>
        <taxon>Pleosporaceae</taxon>
        <taxon>Pyrenophora</taxon>
    </lineage>
</organism>
<evidence type="ECO:0000313" key="2">
    <source>
        <dbReference type="Proteomes" id="UP000265663"/>
    </source>
</evidence>
<name>A0A3M7MBD7_9PLEO</name>
<evidence type="ECO:0000313" key="1">
    <source>
        <dbReference type="EMBL" id="RMZ71674.1"/>
    </source>
</evidence>
<protein>
    <submittedName>
        <fullName evidence="1">Uncharacterized protein</fullName>
    </submittedName>
</protein>
<accession>A0A3M7MBD7</accession>
<keyword evidence="2" id="KW-1185">Reference proteome</keyword>
<dbReference type="Proteomes" id="UP000265663">
    <property type="component" value="Unassembled WGS sequence"/>
</dbReference>
<gene>
    <name evidence="1" type="ORF">GMOD_00006816</name>
</gene>
<dbReference type="EMBL" id="KE747827">
    <property type="protein sequence ID" value="RMZ71674.1"/>
    <property type="molecule type" value="Genomic_DNA"/>
</dbReference>
<sequence>MVSGISSLVEYLYNLIPFTPISSFYHIGTIRSLAPMTVPQSHLAAGNEQCSDLSDGYFPSHSLSEIRQAILVELNTYLRPTNSHFTTIFEDSRLLLRKKFDLQLLALRMIARFEEELGRPITVAGKALFFGLIVGDMTRVLGYGVP</sequence>
<reference evidence="1 2" key="1">
    <citation type="journal article" date="2014" name="PLoS ONE">
        <title>De novo Genome Assembly of the Fungal Plant Pathogen Pyrenophora semeniperda.</title>
        <authorList>
            <person name="Soliai M.M."/>
            <person name="Meyer S.E."/>
            <person name="Udall J.A."/>
            <person name="Elzinga D.E."/>
            <person name="Hermansen R.A."/>
            <person name="Bodily P.M."/>
            <person name="Hart A.A."/>
            <person name="Coleman C.E."/>
        </authorList>
    </citation>
    <scope>NUCLEOTIDE SEQUENCE [LARGE SCALE GENOMIC DNA]</scope>
    <source>
        <strain evidence="1 2">CCB06</strain>
        <tissue evidence="1">Mycelium</tissue>
    </source>
</reference>